<dbReference type="SUPFAM" id="SSF53850">
    <property type="entry name" value="Periplasmic binding protein-like II"/>
    <property type="match status" value="1"/>
</dbReference>
<dbReference type="InterPro" id="IPR036390">
    <property type="entry name" value="WH_DNA-bd_sf"/>
</dbReference>
<name>A0A0A1FGL4_9BURK</name>
<dbReference type="InterPro" id="IPR036388">
    <property type="entry name" value="WH-like_DNA-bd_sf"/>
</dbReference>
<keyword evidence="3" id="KW-0238">DNA-binding</keyword>
<evidence type="ECO:0000259" key="5">
    <source>
        <dbReference type="PROSITE" id="PS50931"/>
    </source>
</evidence>
<dbReference type="InterPro" id="IPR000847">
    <property type="entry name" value="LysR_HTH_N"/>
</dbReference>
<dbReference type="PROSITE" id="PS50931">
    <property type="entry name" value="HTH_LYSR"/>
    <property type="match status" value="1"/>
</dbReference>
<sequence length="293" mass="32924">MNIHSDDLRIFIAVVDCGTLSAAAEQLGQTTSGLSRALSRLEKKLATSLLTRTTRRMELTEEGKLFLEKARAIITAMEEAEEAIQVRHQRPSGRLRVDASPPFMLHCIVPHIAEFRKNYPDITLELTSNDQNIDLLEHRTDIAIRHGALQDSMLHARRLGASQLHIVASPDYLRAHGTPDNTDALKQHQLLGFTQPESLNVWPLRQQQEENLTISPTLLASGGETIRQLALHGLGIACLSAFMVREDIARGTLTDILATHNNGYRQQIHAVYYRNTQLARRITCFLDFLQLKL</sequence>
<feature type="domain" description="HTH lysR-type" evidence="5">
    <location>
        <begin position="1"/>
        <end position="60"/>
    </location>
</feature>
<accession>A0A0A1FGL4</accession>
<evidence type="ECO:0000256" key="1">
    <source>
        <dbReference type="ARBA" id="ARBA00009437"/>
    </source>
</evidence>
<dbReference type="PANTHER" id="PTHR30537:SF20">
    <property type="entry name" value="TRANSCRIPTIONAL REGULATORY PROTEIN"/>
    <property type="match status" value="1"/>
</dbReference>
<evidence type="ECO:0000313" key="6">
    <source>
        <dbReference type="EMBL" id="AIY42840.1"/>
    </source>
</evidence>
<dbReference type="STRING" id="279058.LT85_3682"/>
<dbReference type="InterPro" id="IPR005119">
    <property type="entry name" value="LysR_subst-bd"/>
</dbReference>
<dbReference type="Proteomes" id="UP000030302">
    <property type="component" value="Chromosome"/>
</dbReference>
<dbReference type="Pfam" id="PF00126">
    <property type="entry name" value="HTH_1"/>
    <property type="match status" value="1"/>
</dbReference>
<dbReference type="GO" id="GO:0003700">
    <property type="term" value="F:DNA-binding transcription factor activity"/>
    <property type="evidence" value="ECO:0007669"/>
    <property type="project" value="InterPro"/>
</dbReference>
<dbReference type="SUPFAM" id="SSF46785">
    <property type="entry name" value="Winged helix' DNA-binding domain"/>
    <property type="match status" value="1"/>
</dbReference>
<dbReference type="FunFam" id="1.10.10.10:FF:000001">
    <property type="entry name" value="LysR family transcriptional regulator"/>
    <property type="match status" value="1"/>
</dbReference>
<dbReference type="Pfam" id="PF03466">
    <property type="entry name" value="LysR_substrate"/>
    <property type="match status" value="1"/>
</dbReference>
<evidence type="ECO:0000256" key="3">
    <source>
        <dbReference type="ARBA" id="ARBA00023125"/>
    </source>
</evidence>
<comment type="similarity">
    <text evidence="1">Belongs to the LysR transcriptional regulatory family.</text>
</comment>
<dbReference type="OrthoDB" id="9786526at2"/>
<dbReference type="GO" id="GO:0043565">
    <property type="term" value="F:sequence-specific DNA binding"/>
    <property type="evidence" value="ECO:0007669"/>
    <property type="project" value="TreeGrafter"/>
</dbReference>
<dbReference type="Gene3D" id="1.10.10.10">
    <property type="entry name" value="Winged helix-like DNA-binding domain superfamily/Winged helix DNA-binding domain"/>
    <property type="match status" value="1"/>
</dbReference>
<dbReference type="HOGENOM" id="CLU_039613_16_0_4"/>
<dbReference type="PANTHER" id="PTHR30537">
    <property type="entry name" value="HTH-TYPE TRANSCRIPTIONAL REGULATOR"/>
    <property type="match status" value="1"/>
</dbReference>
<organism evidence="6 7">
    <name type="scientific">Collimonas arenae</name>
    <dbReference type="NCBI Taxonomy" id="279058"/>
    <lineage>
        <taxon>Bacteria</taxon>
        <taxon>Pseudomonadati</taxon>
        <taxon>Pseudomonadota</taxon>
        <taxon>Betaproteobacteria</taxon>
        <taxon>Burkholderiales</taxon>
        <taxon>Oxalobacteraceae</taxon>
        <taxon>Collimonas</taxon>
    </lineage>
</organism>
<protein>
    <submittedName>
        <fullName evidence="6">Transcriptional regulator</fullName>
    </submittedName>
</protein>
<dbReference type="EMBL" id="CP009962">
    <property type="protein sequence ID" value="AIY42840.1"/>
    <property type="molecule type" value="Genomic_DNA"/>
</dbReference>
<dbReference type="GO" id="GO:0006351">
    <property type="term" value="P:DNA-templated transcription"/>
    <property type="evidence" value="ECO:0007669"/>
    <property type="project" value="TreeGrafter"/>
</dbReference>
<dbReference type="KEGG" id="care:LT85_3682"/>
<keyword evidence="2" id="KW-0805">Transcription regulation</keyword>
<dbReference type="RefSeq" id="WP_038496717.1">
    <property type="nucleotide sequence ID" value="NZ_CP009962.1"/>
</dbReference>
<evidence type="ECO:0000256" key="4">
    <source>
        <dbReference type="ARBA" id="ARBA00023163"/>
    </source>
</evidence>
<dbReference type="Gene3D" id="3.40.190.10">
    <property type="entry name" value="Periplasmic binding protein-like II"/>
    <property type="match status" value="2"/>
</dbReference>
<keyword evidence="7" id="KW-1185">Reference proteome</keyword>
<keyword evidence="4" id="KW-0804">Transcription</keyword>
<evidence type="ECO:0000256" key="2">
    <source>
        <dbReference type="ARBA" id="ARBA00023015"/>
    </source>
</evidence>
<reference evidence="7" key="1">
    <citation type="journal article" date="2014" name="Soil Biol. Biochem.">
        <title>Structure and function of bacterial communities in ageing soils: Insights from the Mendocino ecological staircase.</title>
        <authorList>
            <person name="Uroz S."/>
            <person name="Tech J.J."/>
            <person name="Sawaya N.A."/>
            <person name="Frey-Klett P."/>
            <person name="Leveau J.H.J."/>
        </authorList>
    </citation>
    <scope>NUCLEOTIDE SEQUENCE [LARGE SCALE GENOMIC DNA]</scope>
    <source>
        <strain evidence="7">Cal35</strain>
    </source>
</reference>
<dbReference type="InterPro" id="IPR058163">
    <property type="entry name" value="LysR-type_TF_proteobact-type"/>
</dbReference>
<dbReference type="AlphaFoldDB" id="A0A0A1FGL4"/>
<proteinExistence type="inferred from homology"/>
<gene>
    <name evidence="6" type="ORF">LT85_3682</name>
</gene>
<evidence type="ECO:0000313" key="7">
    <source>
        <dbReference type="Proteomes" id="UP000030302"/>
    </source>
</evidence>